<dbReference type="GO" id="GO:0006298">
    <property type="term" value="P:mismatch repair"/>
    <property type="evidence" value="ECO:0007669"/>
    <property type="project" value="InterPro"/>
</dbReference>
<dbReference type="FunFam" id="3.30.420.110:FF:000024">
    <property type="entry name" value="DNA mismatch repair protein MSH4"/>
    <property type="match status" value="1"/>
</dbReference>
<dbReference type="InterPro" id="IPR027417">
    <property type="entry name" value="P-loop_NTPase"/>
</dbReference>
<evidence type="ECO:0008006" key="10">
    <source>
        <dbReference type="Google" id="ProtNLM"/>
    </source>
</evidence>
<dbReference type="InterPro" id="IPR000432">
    <property type="entry name" value="DNA_mismatch_repair_MutS_C"/>
</dbReference>
<dbReference type="OrthoDB" id="276261at2759"/>
<evidence type="ECO:0000256" key="4">
    <source>
        <dbReference type="ARBA" id="ARBA00023125"/>
    </source>
</evidence>
<dbReference type="SUPFAM" id="SSF52540">
    <property type="entry name" value="P-loop containing nucleoside triphosphate hydrolases"/>
    <property type="match status" value="1"/>
</dbReference>
<protein>
    <recommendedName>
        <fullName evidence="10">DNA mismatch repair proteins mutS family domain-containing protein</fullName>
    </recommendedName>
</protein>
<feature type="domain" description="DNA mismatch repair protein MutS core" evidence="6">
    <location>
        <begin position="236"/>
        <end position="606"/>
    </location>
</feature>
<dbReference type="PIRSF" id="PIRSF037677">
    <property type="entry name" value="DNA_mis_repair_Msh6"/>
    <property type="match status" value="1"/>
</dbReference>
<dbReference type="InterPro" id="IPR017261">
    <property type="entry name" value="DNA_mismatch_repair_MutS/MSH"/>
</dbReference>
<evidence type="ECO:0000259" key="6">
    <source>
        <dbReference type="SMART" id="SM00533"/>
    </source>
</evidence>
<feature type="domain" description="DNA mismatch repair proteins mutS family" evidence="7">
    <location>
        <begin position="621"/>
        <end position="808"/>
    </location>
</feature>
<dbReference type="InterPro" id="IPR036678">
    <property type="entry name" value="MutS_con_dom_sf"/>
</dbReference>
<dbReference type="PANTHER" id="PTHR11361">
    <property type="entry name" value="DNA MISMATCH REPAIR PROTEIN MUTS FAMILY MEMBER"/>
    <property type="match status" value="1"/>
</dbReference>
<proteinExistence type="inferred from homology"/>
<organism evidence="8 9">
    <name type="scientific">Gossypium barbadense</name>
    <name type="common">Sea Island cotton</name>
    <name type="synonym">Hibiscus barbadensis</name>
    <dbReference type="NCBI Taxonomy" id="3634"/>
    <lineage>
        <taxon>Eukaryota</taxon>
        <taxon>Viridiplantae</taxon>
        <taxon>Streptophyta</taxon>
        <taxon>Embryophyta</taxon>
        <taxon>Tracheophyta</taxon>
        <taxon>Spermatophyta</taxon>
        <taxon>Magnoliopsida</taxon>
        <taxon>eudicotyledons</taxon>
        <taxon>Gunneridae</taxon>
        <taxon>Pentapetalae</taxon>
        <taxon>rosids</taxon>
        <taxon>malvids</taxon>
        <taxon>Malvales</taxon>
        <taxon>Malvaceae</taxon>
        <taxon>Malvoideae</taxon>
        <taxon>Gossypium</taxon>
    </lineage>
</organism>
<dbReference type="InterPro" id="IPR007696">
    <property type="entry name" value="DNA_mismatch_repair_MutS_core"/>
</dbReference>
<evidence type="ECO:0000256" key="1">
    <source>
        <dbReference type="ARBA" id="ARBA00006271"/>
    </source>
</evidence>
<dbReference type="InterPro" id="IPR036187">
    <property type="entry name" value="DNA_mismatch_repair_MutS_sf"/>
</dbReference>
<evidence type="ECO:0000256" key="5">
    <source>
        <dbReference type="ARBA" id="ARBA00023254"/>
    </source>
</evidence>
<dbReference type="Gene3D" id="3.40.50.300">
    <property type="entry name" value="P-loop containing nucleotide triphosphate hydrolases"/>
    <property type="match status" value="1"/>
</dbReference>
<dbReference type="SMART" id="SM00534">
    <property type="entry name" value="MUTSac"/>
    <property type="match status" value="1"/>
</dbReference>
<dbReference type="EMBL" id="KZ663543">
    <property type="protein sequence ID" value="PPS11843.1"/>
    <property type="molecule type" value="Genomic_DNA"/>
</dbReference>
<dbReference type="Gene3D" id="3.30.420.110">
    <property type="entry name" value="MutS, connector domain"/>
    <property type="match status" value="1"/>
</dbReference>
<dbReference type="Pfam" id="PF05190">
    <property type="entry name" value="MutS_IV"/>
    <property type="match status" value="1"/>
</dbReference>
<dbReference type="SUPFAM" id="SSF48334">
    <property type="entry name" value="DNA repair protein MutS, domain III"/>
    <property type="match status" value="1"/>
</dbReference>
<dbReference type="Pfam" id="PF00488">
    <property type="entry name" value="MutS_V"/>
    <property type="match status" value="1"/>
</dbReference>
<evidence type="ECO:0000313" key="9">
    <source>
        <dbReference type="Proteomes" id="UP000239757"/>
    </source>
</evidence>
<keyword evidence="4" id="KW-0238">DNA-binding</keyword>
<accession>A0A2P5Y8C6</accession>
<dbReference type="Pfam" id="PF05192">
    <property type="entry name" value="MutS_III"/>
    <property type="match status" value="1"/>
</dbReference>
<dbReference type="GO" id="GO:0140664">
    <property type="term" value="F:ATP-dependent DNA damage sensor activity"/>
    <property type="evidence" value="ECO:0007669"/>
    <property type="project" value="InterPro"/>
</dbReference>
<dbReference type="PANTHER" id="PTHR11361:SF21">
    <property type="entry name" value="MUTS PROTEIN HOMOLOG 4"/>
    <property type="match status" value="1"/>
</dbReference>
<dbReference type="Gene3D" id="1.10.1420.10">
    <property type="match status" value="2"/>
</dbReference>
<dbReference type="FunFam" id="1.10.1420.10:FF:000011">
    <property type="entry name" value="DNA mismatch repair protein MSH4"/>
    <property type="match status" value="1"/>
</dbReference>
<dbReference type="AlphaFoldDB" id="A0A2P5Y8C6"/>
<dbReference type="FunFam" id="3.40.50.300:FF:001249">
    <property type="entry name" value="DNA mismatch repair protein MSH4"/>
    <property type="match status" value="1"/>
</dbReference>
<dbReference type="InterPro" id="IPR045076">
    <property type="entry name" value="MutS"/>
</dbReference>
<dbReference type="Proteomes" id="UP000239757">
    <property type="component" value="Unassembled WGS sequence"/>
</dbReference>
<keyword evidence="2" id="KW-0547">Nucleotide-binding</keyword>
<name>A0A2P5Y8C6_GOSBA</name>
<dbReference type="GO" id="GO:0005524">
    <property type="term" value="F:ATP binding"/>
    <property type="evidence" value="ECO:0007669"/>
    <property type="project" value="UniProtKB-KW"/>
</dbReference>
<dbReference type="InterPro" id="IPR007861">
    <property type="entry name" value="DNA_mismatch_repair_MutS_clamp"/>
</dbReference>
<evidence type="ECO:0000259" key="7">
    <source>
        <dbReference type="SMART" id="SM00534"/>
    </source>
</evidence>
<keyword evidence="5" id="KW-0469">Meiosis</keyword>
<evidence type="ECO:0000256" key="2">
    <source>
        <dbReference type="ARBA" id="ARBA00022741"/>
    </source>
</evidence>
<keyword evidence="3" id="KW-0067">ATP-binding</keyword>
<comment type="similarity">
    <text evidence="1">Belongs to the DNA mismatch repair MutS family.</text>
</comment>
<dbReference type="SMART" id="SM00533">
    <property type="entry name" value="MUTSd"/>
    <property type="match status" value="1"/>
</dbReference>
<dbReference type="GO" id="GO:0005634">
    <property type="term" value="C:nucleus"/>
    <property type="evidence" value="ECO:0007669"/>
    <property type="project" value="TreeGrafter"/>
</dbReference>
<reference evidence="8 9" key="1">
    <citation type="submission" date="2015-01" db="EMBL/GenBank/DDBJ databases">
        <title>Genome of allotetraploid Gossypium barbadense reveals genomic plasticity and fiber elongation in cotton evolution.</title>
        <authorList>
            <person name="Chen X."/>
            <person name="Liu X."/>
            <person name="Zhao B."/>
            <person name="Zheng H."/>
            <person name="Hu Y."/>
            <person name="Lu G."/>
            <person name="Yang C."/>
            <person name="Chen J."/>
            <person name="Shan C."/>
            <person name="Zhang L."/>
            <person name="Zhou Y."/>
            <person name="Wang L."/>
            <person name="Guo W."/>
            <person name="Bai Y."/>
            <person name="Ruan J."/>
            <person name="Shangguan X."/>
            <person name="Mao Y."/>
            <person name="Jiang J."/>
            <person name="Zhu Y."/>
            <person name="Lei J."/>
            <person name="Kang H."/>
            <person name="Chen S."/>
            <person name="He X."/>
            <person name="Wang R."/>
            <person name="Wang Y."/>
            <person name="Chen J."/>
            <person name="Wang L."/>
            <person name="Yu S."/>
            <person name="Wang B."/>
            <person name="Wei J."/>
            <person name="Song S."/>
            <person name="Lu X."/>
            <person name="Gao Z."/>
            <person name="Gu W."/>
            <person name="Deng X."/>
            <person name="Ma D."/>
            <person name="Wang S."/>
            <person name="Liang W."/>
            <person name="Fang L."/>
            <person name="Cai C."/>
            <person name="Zhu X."/>
            <person name="Zhou B."/>
            <person name="Zhang Y."/>
            <person name="Chen Z."/>
            <person name="Xu S."/>
            <person name="Zhu R."/>
            <person name="Wang S."/>
            <person name="Zhang T."/>
            <person name="Zhao G."/>
        </authorList>
    </citation>
    <scope>NUCLEOTIDE SEQUENCE [LARGE SCALE GENOMIC DNA]</scope>
    <source>
        <strain evidence="9">cv. Xinhai21</strain>
        <tissue evidence="8">Leaf</tissue>
    </source>
</reference>
<gene>
    <name evidence="8" type="ORF">GOBAR_AA08801</name>
</gene>
<dbReference type="GO" id="GO:0030983">
    <property type="term" value="F:mismatched DNA binding"/>
    <property type="evidence" value="ECO:0007669"/>
    <property type="project" value="InterPro"/>
</dbReference>
<evidence type="ECO:0000256" key="3">
    <source>
        <dbReference type="ARBA" id="ARBA00022840"/>
    </source>
</evidence>
<evidence type="ECO:0000313" key="8">
    <source>
        <dbReference type="EMBL" id="PPS11843.1"/>
    </source>
</evidence>
<dbReference type="GO" id="GO:0007131">
    <property type="term" value="P:reciprocal meiotic recombination"/>
    <property type="evidence" value="ECO:0007669"/>
    <property type="project" value="TreeGrafter"/>
</dbReference>
<sequence>MEDDGGERSSFVISLIENRAKEVGMAAFDLRSASLHLSQYIETSISYQNTKTLLHFYDPVVIIVPPNKLAPEGMVGVSELVDRFYASVKKVVMARGCFDDTKGAMLIKNLAAREPSALGLDTYYKQYYLCLASASAAIKWIEAEKGVIITSHSLASYNLYPFSLEYSLPQVTFNGSFDHMNIDTTRYCYFLLLLHLSVGSGNHIFPLKGLCLTVDGSVHNLEIVEPLHSALWGTSSKKRSLFHMLKTTKTIGGTRLLRANLLQPLKDIETINTRLDCLDKRLLLSHLMSFSLTPKSKFIKAHCNNLQDELMSNEQLFFGLSQVLRKFPKETDRVLCHFCFKPKKITNEVLGADDAKKSQMLISSIILLKTALDALPLLSKVLKDAQCFILANVYKSVCENEKYADIRKRIGEVIDEDVLHARVPFIARTQQCFAVKAGIDGLLDIARRSFCDTSEAIHNLANKYREEYKLPNLKLPFNNRRGFYFSIPHKDIQGKLPSKFIQVVKHGNNVHCSTLELASLNVRNKSAAGECYVRTEVCLEALVDAIREDILMFTLLAEVLCLLDMIVNSFAHTISTKPVDRYTRPEFTDNGPLAIDAGRHPILESIHSDFVPNSIFISEASNMVIVMGPNMSGKSTYLQQVCLIIILAQIGCYVPAHFATIRVVDRIFTRMGTMDNLESNSSTFMTEMKETAFIMQNVSQRSLIVMDELGRATSSSDGLAIAWSCCEHLLSLNAYTIFATHMENLSKLATIYPNVKILHFYVDIRNSHLDFKFRLNDGPKHVAHYGLLLAEVAGLPSSVIETARSITSRITEKEVNEMEVNCLNHNQIMMAYHAAQRLICLKYSNQKEDAIRQALHLLKESYIDGKL</sequence>